<keyword evidence="9" id="KW-0675">Receptor</keyword>
<dbReference type="AlphaFoldDB" id="A0A9Q7ECS9"/>
<dbReference type="InterPro" id="IPR036942">
    <property type="entry name" value="Beta-barrel_TonB_sf"/>
</dbReference>
<evidence type="ECO:0000256" key="5">
    <source>
        <dbReference type="ARBA" id="ARBA00022729"/>
    </source>
</evidence>
<dbReference type="Proteomes" id="UP000596202">
    <property type="component" value="Chromosome"/>
</dbReference>
<evidence type="ECO:0000256" key="2">
    <source>
        <dbReference type="ARBA" id="ARBA00022448"/>
    </source>
</evidence>
<dbReference type="GO" id="GO:0044718">
    <property type="term" value="P:siderophore transmembrane transport"/>
    <property type="evidence" value="ECO:0007669"/>
    <property type="project" value="TreeGrafter"/>
</dbReference>
<sequence length="786" mass="90201">MYNLSPCYFVFLLIPCLSYGQSFQLQGQVVNSKQQPVEFMDVYLTSSTNSNTPHAYTDSLGNFTLQVLHGNYTLLLIEFGKQKYSQDLVVAQDMNLGKIQVDEGVLLDSITITAKKKLIERKVDRLVFNVENSVMSQGVNVIDLLKSTPLVNVQNENVSIVGKGNVVVMINDKVLNITQNDLFNYLQSLTSNDVKNIEVITTPSSKYEAQGNSGIINIVLKKNQSKGWNGNLTSFYQKNEYGGFGVHGTINYKSKKLSISLKLRQSNNNYKPYGTRNLLGENYSIYTNEKRKDQKNIFGGNYSMNYQIDDKQDIGLLYDLTSNNTKMNAFGTSIYQHLNLNDSILYTNQKQIWKTRMHIVNLYYDYKFDSIGNKMSLGINYLSNIPNKINDFSTMNKTSLDQVVMRNNSLMKYSILSGQLDIVLPAFYGMIEFGTKGSLFKNASNVSYFNVDKSSFILDNEKSNQFKYEEKNYAIYFSYQKDISDKWSVKSGVRFEYTVLNNNAIGEEDNTMSKDKYGEFFPTVYLSYSPNTSHVVSLNFSRRIERPSFQELNPFRWYTNPYTYFSGTPSLLPVFSNNIELSYTLYSVLNATLFYQYDKNGTSNIANVIDGQYVNIIKNSFNENMVGLQLSYNDNLFNRWETSINVIGYYDKTTSIIKESEGLSVYALSYSSSNTFTLNKDKTYSLMVNFWHSLPYTYSNIKIEKQMSFDIGLKLLLNKRKLTTSLLVEDLFKTSNSNGFSYNSGYRSEFTNFFDSRKLVVSINYSFGNDKVKNKFIQFDEQNRAQ</sequence>
<dbReference type="PANTHER" id="PTHR30069">
    <property type="entry name" value="TONB-DEPENDENT OUTER MEMBRANE RECEPTOR"/>
    <property type="match status" value="1"/>
</dbReference>
<gene>
    <name evidence="9" type="ORF">I6I88_09345</name>
</gene>
<name>A0A9Q7ECS9_MYROD</name>
<evidence type="ECO:0000256" key="3">
    <source>
        <dbReference type="ARBA" id="ARBA00022452"/>
    </source>
</evidence>
<dbReference type="Gene3D" id="2.40.170.20">
    <property type="entry name" value="TonB-dependent receptor, beta-barrel domain"/>
    <property type="match status" value="1"/>
</dbReference>
<evidence type="ECO:0000313" key="10">
    <source>
        <dbReference type="Proteomes" id="UP000596202"/>
    </source>
</evidence>
<dbReference type="InterPro" id="IPR039426">
    <property type="entry name" value="TonB-dep_rcpt-like"/>
</dbReference>
<evidence type="ECO:0000256" key="7">
    <source>
        <dbReference type="ARBA" id="ARBA00023237"/>
    </source>
</evidence>
<comment type="subcellular location">
    <subcellularLocation>
        <location evidence="1">Cell outer membrane</location>
        <topology evidence="1">Multi-pass membrane protein</topology>
    </subcellularLocation>
</comment>
<dbReference type="Pfam" id="PF14905">
    <property type="entry name" value="OMP_b-brl_3"/>
    <property type="match status" value="1"/>
</dbReference>
<dbReference type="InterPro" id="IPR041700">
    <property type="entry name" value="OMP_b-brl_3"/>
</dbReference>
<dbReference type="SUPFAM" id="SSF49464">
    <property type="entry name" value="Carboxypeptidase regulatory domain-like"/>
    <property type="match status" value="1"/>
</dbReference>
<dbReference type="RefSeq" id="WP_002985202.1">
    <property type="nucleotide sequence ID" value="NZ_CP068108.1"/>
</dbReference>
<dbReference type="InterPro" id="IPR037066">
    <property type="entry name" value="Plug_dom_sf"/>
</dbReference>
<feature type="domain" description="Outer membrane protein beta-barrel" evidence="8">
    <location>
        <begin position="367"/>
        <end position="765"/>
    </location>
</feature>
<accession>A0A9Q7ECS9</accession>
<evidence type="ECO:0000256" key="6">
    <source>
        <dbReference type="ARBA" id="ARBA00023136"/>
    </source>
</evidence>
<evidence type="ECO:0000259" key="8">
    <source>
        <dbReference type="Pfam" id="PF14905"/>
    </source>
</evidence>
<keyword evidence="6" id="KW-0472">Membrane</keyword>
<dbReference type="Gene3D" id="2.60.40.1120">
    <property type="entry name" value="Carboxypeptidase-like, regulatory domain"/>
    <property type="match status" value="1"/>
</dbReference>
<organism evidence="9 10">
    <name type="scientific">Myroides odoratus</name>
    <name type="common">Flavobacterium odoratum</name>
    <dbReference type="NCBI Taxonomy" id="256"/>
    <lineage>
        <taxon>Bacteria</taxon>
        <taxon>Pseudomonadati</taxon>
        <taxon>Bacteroidota</taxon>
        <taxon>Flavobacteriia</taxon>
        <taxon>Flavobacteriales</taxon>
        <taxon>Flavobacteriaceae</taxon>
        <taxon>Myroides</taxon>
    </lineage>
</organism>
<dbReference type="PANTHER" id="PTHR30069:SF29">
    <property type="entry name" value="HEMOGLOBIN AND HEMOGLOBIN-HAPTOGLOBIN-BINDING PROTEIN 1-RELATED"/>
    <property type="match status" value="1"/>
</dbReference>
<dbReference type="GO" id="GO:0009279">
    <property type="term" value="C:cell outer membrane"/>
    <property type="evidence" value="ECO:0007669"/>
    <property type="project" value="UniProtKB-SubCell"/>
</dbReference>
<keyword evidence="4" id="KW-0812">Transmembrane</keyword>
<evidence type="ECO:0000256" key="4">
    <source>
        <dbReference type="ARBA" id="ARBA00022692"/>
    </source>
</evidence>
<dbReference type="SUPFAM" id="SSF56935">
    <property type="entry name" value="Porins"/>
    <property type="match status" value="1"/>
</dbReference>
<keyword evidence="7" id="KW-0998">Cell outer membrane</keyword>
<evidence type="ECO:0000256" key="1">
    <source>
        <dbReference type="ARBA" id="ARBA00004571"/>
    </source>
</evidence>
<dbReference type="InterPro" id="IPR008969">
    <property type="entry name" value="CarboxyPept-like_regulatory"/>
</dbReference>
<keyword evidence="2" id="KW-0813">Transport</keyword>
<reference evidence="9 10" key="1">
    <citation type="submission" date="2021-01" db="EMBL/GenBank/DDBJ databases">
        <title>FDA dAtabase for Regulatory Grade micrObial Sequences (FDA-ARGOS): Supporting development and validation of Infectious Disease Dx tests.</title>
        <authorList>
            <person name="Sproer C."/>
            <person name="Gronow S."/>
            <person name="Severitt S."/>
            <person name="Schroder I."/>
            <person name="Tallon L."/>
            <person name="Sadzewicz L."/>
            <person name="Zhao X."/>
            <person name="Boylan J."/>
            <person name="Ott S."/>
            <person name="Bowen H."/>
            <person name="Vavikolanu K."/>
            <person name="Mehta A."/>
            <person name="Aluvathingal J."/>
            <person name="Nadendla S."/>
            <person name="Lowell S."/>
            <person name="Myers T."/>
            <person name="Yan Y."/>
            <person name="Sichtig H."/>
        </authorList>
    </citation>
    <scope>NUCLEOTIDE SEQUENCE [LARGE SCALE GENOMIC DNA]</scope>
    <source>
        <strain evidence="9 10">FDAARGOS_1131</strain>
    </source>
</reference>
<dbReference type="EMBL" id="CP068108">
    <property type="protein sequence ID" value="QQU01925.1"/>
    <property type="molecule type" value="Genomic_DNA"/>
</dbReference>
<keyword evidence="5" id="KW-0732">Signal</keyword>
<dbReference type="GeneID" id="93527859"/>
<dbReference type="Gene3D" id="2.170.130.10">
    <property type="entry name" value="TonB-dependent receptor, plug domain"/>
    <property type="match status" value="1"/>
</dbReference>
<dbReference type="GO" id="GO:0015344">
    <property type="term" value="F:siderophore uptake transmembrane transporter activity"/>
    <property type="evidence" value="ECO:0007669"/>
    <property type="project" value="TreeGrafter"/>
</dbReference>
<evidence type="ECO:0000313" key="9">
    <source>
        <dbReference type="EMBL" id="QQU01925.1"/>
    </source>
</evidence>
<keyword evidence="3" id="KW-1134">Transmembrane beta strand</keyword>
<protein>
    <submittedName>
        <fullName evidence="9">TonB-dependent receptor</fullName>
    </submittedName>
</protein>
<proteinExistence type="predicted"/>
<dbReference type="OrthoDB" id="8764943at2"/>